<evidence type="ECO:0000313" key="3">
    <source>
        <dbReference type="Proteomes" id="UP000652681"/>
    </source>
</evidence>
<accession>A0A8J6PCH9</accession>
<evidence type="ECO:0000256" key="1">
    <source>
        <dbReference type="SAM" id="SignalP"/>
    </source>
</evidence>
<dbReference type="PROSITE" id="PS51257">
    <property type="entry name" value="PROKAR_LIPOPROTEIN"/>
    <property type="match status" value="1"/>
</dbReference>
<protein>
    <recommendedName>
        <fullName evidence="4">Gliding motility lipoprotein GldB</fullName>
    </recommendedName>
</protein>
<proteinExistence type="predicted"/>
<dbReference type="InterPro" id="IPR019853">
    <property type="entry name" value="GldB-like"/>
</dbReference>
<evidence type="ECO:0008006" key="4">
    <source>
        <dbReference type="Google" id="ProtNLM"/>
    </source>
</evidence>
<evidence type="ECO:0000313" key="2">
    <source>
        <dbReference type="EMBL" id="MBC9812658.1"/>
    </source>
</evidence>
<sequence>MTLKKFFCFILLFLALAACKHDPLDIDISTTNVQIGFTNLDSLLYNTPAEQLPELRKELSSSISDIFDYQIGYCMRIGRVHDTAFVNSILQYRADTNIIRLEKEIAGQFRDLSSYKKKLILAFRHLKTHLPDAKIPQQIVFQNSLFNSSAFCTEHEIGIGLDQYLGAESPTIKQLPSEPFYDWMKKGFDRSYMERDAVLSWTLTHILPEVKGNLAEEIIYHGKALYLTEAAMPSAAKHIITRYSEKDLKWANDNEYSFWKYLVDENMLFKTDERNARNMLQEGPFTSGLPEKGPDRLGQFLGWKIVKNYMETSKITVEELINTPYNEILQAYEPE</sequence>
<feature type="signal peptide" evidence="1">
    <location>
        <begin position="1"/>
        <end position="20"/>
    </location>
</feature>
<gene>
    <name evidence="2" type="ORF">H9Y05_09260</name>
</gene>
<dbReference type="AlphaFoldDB" id="A0A8J6PCH9"/>
<reference evidence="2" key="1">
    <citation type="submission" date="2020-09" db="EMBL/GenBank/DDBJ databases">
        <title>Taishania pollutisoli gen. nov., sp. nov., Isolated from Tetrabromobisphenol A-Contaminated Soil.</title>
        <authorList>
            <person name="Chen Q."/>
        </authorList>
    </citation>
    <scope>NUCLEOTIDE SEQUENCE</scope>
    <source>
        <strain evidence="2">CZZ-1</strain>
    </source>
</reference>
<keyword evidence="3" id="KW-1185">Reference proteome</keyword>
<keyword evidence="1" id="KW-0732">Signal</keyword>
<dbReference type="Proteomes" id="UP000652681">
    <property type="component" value="Unassembled WGS sequence"/>
</dbReference>
<dbReference type="RefSeq" id="WP_216714115.1">
    <property type="nucleotide sequence ID" value="NZ_JACVEL010000005.1"/>
</dbReference>
<comment type="caution">
    <text evidence="2">The sequence shown here is derived from an EMBL/GenBank/DDBJ whole genome shotgun (WGS) entry which is preliminary data.</text>
</comment>
<dbReference type="Pfam" id="PF25594">
    <property type="entry name" value="GldB_lipo"/>
    <property type="match status" value="1"/>
</dbReference>
<organism evidence="2 3">
    <name type="scientific">Taishania pollutisoli</name>
    <dbReference type="NCBI Taxonomy" id="2766479"/>
    <lineage>
        <taxon>Bacteria</taxon>
        <taxon>Pseudomonadati</taxon>
        <taxon>Bacteroidota</taxon>
        <taxon>Flavobacteriia</taxon>
        <taxon>Flavobacteriales</taxon>
        <taxon>Crocinitomicaceae</taxon>
        <taxon>Taishania</taxon>
    </lineage>
</organism>
<feature type="chain" id="PRO_5035186331" description="Gliding motility lipoprotein GldB" evidence="1">
    <location>
        <begin position="21"/>
        <end position="335"/>
    </location>
</feature>
<name>A0A8J6PCH9_9FLAO</name>
<dbReference type="EMBL" id="JACVEL010000005">
    <property type="protein sequence ID" value="MBC9812658.1"/>
    <property type="molecule type" value="Genomic_DNA"/>
</dbReference>